<name>A0AAW6U3W6_9MOLU</name>
<keyword evidence="7" id="KW-0732">Signal</keyword>
<dbReference type="AlphaFoldDB" id="A0AAW6U3W6"/>
<dbReference type="InterPro" id="IPR011583">
    <property type="entry name" value="Chitinase_II/V-like_cat"/>
</dbReference>
<dbReference type="GO" id="GO:0006032">
    <property type="term" value="P:chitin catabolic process"/>
    <property type="evidence" value="ECO:0007669"/>
    <property type="project" value="UniProtKB-KW"/>
</dbReference>
<keyword evidence="4" id="KW-0146">Chitin degradation</keyword>
<evidence type="ECO:0000256" key="4">
    <source>
        <dbReference type="ARBA" id="ARBA00023024"/>
    </source>
</evidence>
<evidence type="ECO:0000256" key="7">
    <source>
        <dbReference type="SAM" id="SignalP"/>
    </source>
</evidence>
<evidence type="ECO:0000256" key="3">
    <source>
        <dbReference type="ARBA" id="ARBA00022801"/>
    </source>
</evidence>
<keyword evidence="10" id="KW-1185">Reference proteome</keyword>
<dbReference type="PROSITE" id="PS01095">
    <property type="entry name" value="GH18_1"/>
    <property type="match status" value="1"/>
</dbReference>
<dbReference type="Pfam" id="PF00704">
    <property type="entry name" value="Glyco_hydro_18"/>
    <property type="match status" value="1"/>
</dbReference>
<dbReference type="PROSITE" id="PS51257">
    <property type="entry name" value="PROKAR_LIPOPROTEIN"/>
    <property type="match status" value="1"/>
</dbReference>
<comment type="caution">
    <text evidence="9">The sequence shown here is derived from an EMBL/GenBank/DDBJ whole genome shotgun (WGS) entry which is preliminary data.</text>
</comment>
<evidence type="ECO:0000256" key="2">
    <source>
        <dbReference type="ARBA" id="ARBA00012729"/>
    </source>
</evidence>
<dbReference type="Pfam" id="PF20578">
    <property type="entry name" value="aBig_2"/>
    <property type="match status" value="1"/>
</dbReference>
<feature type="chain" id="PRO_5043700774" description="chitinase" evidence="7">
    <location>
        <begin position="19"/>
        <end position="736"/>
    </location>
</feature>
<evidence type="ECO:0000256" key="6">
    <source>
        <dbReference type="RuleBase" id="RU000489"/>
    </source>
</evidence>
<dbReference type="InterPro" id="IPR001579">
    <property type="entry name" value="Glyco_hydro_18_chit_AS"/>
</dbReference>
<reference evidence="9" key="1">
    <citation type="submission" date="2023-05" db="EMBL/GenBank/DDBJ databases">
        <title>Mariniplasma microaerophilum sp. nov., a novel anaerobic mollicute isolated from terrestrial mud volcano, Taman Peninsula, Russia.</title>
        <authorList>
            <person name="Khomyakova M.A."/>
            <person name="Merkel A.Y."/>
            <person name="Slobodkin A.I."/>
        </authorList>
    </citation>
    <scope>NUCLEOTIDE SEQUENCE</scope>
    <source>
        <strain evidence="9">M4Ah</strain>
    </source>
</reference>
<keyword evidence="4" id="KW-0624">Polysaccharide degradation</keyword>
<dbReference type="Proteomes" id="UP001431532">
    <property type="component" value="Unassembled WGS sequence"/>
</dbReference>
<evidence type="ECO:0000259" key="8">
    <source>
        <dbReference type="PROSITE" id="PS51910"/>
    </source>
</evidence>
<dbReference type="PANTHER" id="PTHR11177">
    <property type="entry name" value="CHITINASE"/>
    <property type="match status" value="1"/>
</dbReference>
<dbReference type="GO" id="GO:0008061">
    <property type="term" value="F:chitin binding"/>
    <property type="evidence" value="ECO:0007669"/>
    <property type="project" value="InterPro"/>
</dbReference>
<dbReference type="SMART" id="SM00636">
    <property type="entry name" value="Glyco_18"/>
    <property type="match status" value="1"/>
</dbReference>
<dbReference type="InterPro" id="IPR029070">
    <property type="entry name" value="Chitinase_insertion_sf"/>
</dbReference>
<evidence type="ECO:0000313" key="9">
    <source>
        <dbReference type="EMBL" id="MDI6452565.1"/>
    </source>
</evidence>
<comment type="catalytic activity">
    <reaction evidence="1">
        <text>Random endo-hydrolysis of N-acetyl-beta-D-glucosaminide (1-&gt;4)-beta-linkages in chitin and chitodextrins.</text>
        <dbReference type="EC" id="3.2.1.14"/>
    </reaction>
</comment>
<dbReference type="EC" id="3.2.1.14" evidence="2"/>
<evidence type="ECO:0000256" key="5">
    <source>
        <dbReference type="ARBA" id="ARBA00023295"/>
    </source>
</evidence>
<sequence>MNKLTTFFVIILITLFLASCDNTPGENIEISLVEISVDLDTLEISTTQRGYDVDLIEKEQNYQLVLITKSRYVFASNISIVINGILMDVSSGSFNPSKIIYTFLDIESINPDAQREIPVFYDLNGGYFTRSYFGEHEHDQTLKITSYGDIVGQSFTFFDTSNTALRWFYKLFVIYNETFDAYEVVYRDPATAGIVDLDLPDYEYVLAVHAQTQDDKARNNIINYTQDPNSRMFVLFDQDISQYTSGDMTVYFYSEDKFSGKLETLEKESFELPIPVREDFKFLGWESESSIVATFPGYTNGQNVKTVTYTALWGGATLQELYDYIDLAIPEHAMDNISLPTKYSGYTIEWSSSDEDILSDTGLYKRPYVGTTVVLTALITLGDETFTKSYDIQAEGYKSLDAPIASSYIYRNYHTVNNEFFETLDIINTAFIIAQSDGSLIGNHYLANVAQYIMPQARNHGNWVLMSVAPESSWSTIAANTTLVNTFADHIVDMINTHGFDGVDIDWETPTSSERTRYTNLMRIVYEKVKANNPNHLVTTAITGGQWQPPQYDLLNSGQYIDYINVMTYGMSSGNGQYQNPLYPSSSFDYPSFSAGRTLSSASISESVNIFTNTFNIPKSKLIFGLAFYGIRQERSFNTSTQTWNSWSNAGSVHYTEIINSFLNNNDYIKRYDANAGVPYMVKTDGTVFVSYDNPRSIAEKSAYIIDQDLGGLMFWEHGTDTSGTLLNALRLGLNK</sequence>
<keyword evidence="5 6" id="KW-0326">Glycosidase</keyword>
<dbReference type="EMBL" id="JASCXW010000006">
    <property type="protein sequence ID" value="MDI6452565.1"/>
    <property type="molecule type" value="Genomic_DNA"/>
</dbReference>
<feature type="signal peptide" evidence="7">
    <location>
        <begin position="1"/>
        <end position="18"/>
    </location>
</feature>
<dbReference type="SUPFAM" id="SSF51445">
    <property type="entry name" value="(Trans)glycosidases"/>
    <property type="match status" value="1"/>
</dbReference>
<keyword evidence="4" id="KW-0119">Carbohydrate metabolism</keyword>
<evidence type="ECO:0000256" key="1">
    <source>
        <dbReference type="ARBA" id="ARBA00000822"/>
    </source>
</evidence>
<gene>
    <name evidence="9" type="ORF">QJ521_03210</name>
</gene>
<keyword evidence="3 6" id="KW-0378">Hydrolase</keyword>
<dbReference type="GO" id="GO:0008843">
    <property type="term" value="F:endochitinase activity"/>
    <property type="evidence" value="ECO:0007669"/>
    <property type="project" value="UniProtKB-EC"/>
</dbReference>
<evidence type="ECO:0000313" key="10">
    <source>
        <dbReference type="Proteomes" id="UP001431532"/>
    </source>
</evidence>
<dbReference type="PANTHER" id="PTHR11177:SF317">
    <property type="entry name" value="CHITINASE 12-RELATED"/>
    <property type="match status" value="1"/>
</dbReference>
<accession>A0AAW6U3W6</accession>
<dbReference type="InterPro" id="IPR050314">
    <property type="entry name" value="Glycosyl_Hydrlase_18"/>
</dbReference>
<protein>
    <recommendedName>
        <fullName evidence="2">chitinase</fullName>
        <ecNumber evidence="2">3.2.1.14</ecNumber>
    </recommendedName>
</protein>
<dbReference type="InterPro" id="IPR017853">
    <property type="entry name" value="GH"/>
</dbReference>
<dbReference type="GO" id="GO:0005975">
    <property type="term" value="P:carbohydrate metabolic process"/>
    <property type="evidence" value="ECO:0007669"/>
    <property type="project" value="InterPro"/>
</dbReference>
<dbReference type="Gene3D" id="3.20.20.80">
    <property type="entry name" value="Glycosidases"/>
    <property type="match status" value="1"/>
</dbReference>
<feature type="domain" description="GH18" evidence="8">
    <location>
        <begin position="403"/>
        <end position="736"/>
    </location>
</feature>
<dbReference type="InterPro" id="IPR001223">
    <property type="entry name" value="Glyco_hydro18_cat"/>
</dbReference>
<proteinExistence type="predicted"/>
<dbReference type="Gene3D" id="3.10.50.10">
    <property type="match status" value="1"/>
</dbReference>
<organism evidence="9 10">
    <name type="scientific">Peloplasma aerotolerans</name>
    <dbReference type="NCBI Taxonomy" id="3044389"/>
    <lineage>
        <taxon>Bacteria</taxon>
        <taxon>Bacillati</taxon>
        <taxon>Mycoplasmatota</taxon>
        <taxon>Mollicutes</taxon>
        <taxon>Acholeplasmatales</taxon>
        <taxon>Acholeplasmataceae</taxon>
        <taxon>Peloplasma</taxon>
    </lineage>
</organism>
<dbReference type="InterPro" id="IPR046780">
    <property type="entry name" value="aBig_2"/>
</dbReference>
<dbReference type="SUPFAM" id="SSF54556">
    <property type="entry name" value="Chitinase insertion domain"/>
    <property type="match status" value="1"/>
</dbReference>
<dbReference type="RefSeq" id="WP_282838981.1">
    <property type="nucleotide sequence ID" value="NZ_JASCXW010000006.1"/>
</dbReference>
<dbReference type="PROSITE" id="PS51910">
    <property type="entry name" value="GH18_2"/>
    <property type="match status" value="1"/>
</dbReference>